<keyword evidence="3 9" id="KW-1003">Cell membrane</keyword>
<organism evidence="11 12">
    <name type="scientific">Candidatus Enterousia avistercoris</name>
    <dbReference type="NCBI Taxonomy" id="2840788"/>
    <lineage>
        <taxon>Bacteria</taxon>
        <taxon>Pseudomonadati</taxon>
        <taxon>Pseudomonadota</taxon>
        <taxon>Alphaproteobacteria</taxon>
        <taxon>Candidatus Enterousia</taxon>
    </lineage>
</organism>
<evidence type="ECO:0000256" key="9">
    <source>
        <dbReference type="HAMAP-Rule" id="MF_00236"/>
    </source>
</evidence>
<reference evidence="11" key="2">
    <citation type="journal article" date="2021" name="PeerJ">
        <title>Extensive microbial diversity within the chicken gut microbiome revealed by metagenomics and culture.</title>
        <authorList>
            <person name="Gilroy R."/>
            <person name="Ravi A."/>
            <person name="Getino M."/>
            <person name="Pursley I."/>
            <person name="Horton D.L."/>
            <person name="Alikhan N.F."/>
            <person name="Baker D."/>
            <person name="Gharbi K."/>
            <person name="Hall N."/>
            <person name="Watson M."/>
            <person name="Adriaenssens E.M."/>
            <person name="Foster-Nyarko E."/>
            <person name="Jarju S."/>
            <person name="Secka A."/>
            <person name="Antonio M."/>
            <person name="Oren A."/>
            <person name="Chaudhuri R.R."/>
            <person name="La Ragione R."/>
            <person name="Hildebrand F."/>
            <person name="Pallen M.J."/>
        </authorList>
    </citation>
    <scope>NUCLEOTIDE SEQUENCE</scope>
    <source>
        <strain evidence="11">8207</strain>
    </source>
</reference>
<dbReference type="PANTHER" id="PTHR42982:SF1">
    <property type="entry name" value="SEC-INDEPENDENT PROTEIN TRANSLOCASE PROTEIN TATA"/>
    <property type="match status" value="1"/>
</dbReference>
<keyword evidence="6 9" id="KW-1133">Transmembrane helix</keyword>
<evidence type="ECO:0000256" key="6">
    <source>
        <dbReference type="ARBA" id="ARBA00022989"/>
    </source>
</evidence>
<dbReference type="GO" id="GO:0043953">
    <property type="term" value="P:protein transport by the Tat complex"/>
    <property type="evidence" value="ECO:0007669"/>
    <property type="project" value="UniProtKB-UniRule"/>
</dbReference>
<evidence type="ECO:0000313" key="12">
    <source>
        <dbReference type="Proteomes" id="UP000823630"/>
    </source>
</evidence>
<proteinExistence type="inferred from homology"/>
<keyword evidence="7 9" id="KW-0811">Translocation</keyword>
<dbReference type="HAMAP" id="MF_00236">
    <property type="entry name" value="TatA_E"/>
    <property type="match status" value="1"/>
</dbReference>
<gene>
    <name evidence="9" type="primary">tatA</name>
    <name evidence="11" type="ORF">IAC69_01905</name>
</gene>
<comment type="subcellular location">
    <subcellularLocation>
        <location evidence="1 9">Cell membrane</location>
        <topology evidence="1 9">Single-pass membrane protein</topology>
    </subcellularLocation>
</comment>
<evidence type="ECO:0000256" key="10">
    <source>
        <dbReference type="SAM" id="MobiDB-lite"/>
    </source>
</evidence>
<dbReference type="InterPro" id="IPR006312">
    <property type="entry name" value="TatA/E"/>
</dbReference>
<keyword evidence="4 9" id="KW-0812">Transmembrane</keyword>
<evidence type="ECO:0000256" key="5">
    <source>
        <dbReference type="ARBA" id="ARBA00022927"/>
    </source>
</evidence>
<evidence type="ECO:0000256" key="4">
    <source>
        <dbReference type="ARBA" id="ARBA00022692"/>
    </source>
</evidence>
<reference evidence="11" key="1">
    <citation type="submission" date="2020-10" db="EMBL/GenBank/DDBJ databases">
        <authorList>
            <person name="Gilroy R."/>
        </authorList>
    </citation>
    <scope>NUCLEOTIDE SEQUENCE</scope>
    <source>
        <strain evidence="11">8207</strain>
    </source>
</reference>
<feature type="region of interest" description="Disordered" evidence="10">
    <location>
        <begin position="44"/>
        <end position="93"/>
    </location>
</feature>
<evidence type="ECO:0000256" key="2">
    <source>
        <dbReference type="ARBA" id="ARBA00022448"/>
    </source>
</evidence>
<evidence type="ECO:0000256" key="1">
    <source>
        <dbReference type="ARBA" id="ARBA00004162"/>
    </source>
</evidence>
<comment type="caution">
    <text evidence="11">The sequence shown here is derived from an EMBL/GenBank/DDBJ whole genome shotgun (WGS) entry which is preliminary data.</text>
</comment>
<dbReference type="GO" id="GO:0008320">
    <property type="term" value="F:protein transmembrane transporter activity"/>
    <property type="evidence" value="ECO:0007669"/>
    <property type="project" value="UniProtKB-UniRule"/>
</dbReference>
<keyword evidence="8 9" id="KW-0472">Membrane</keyword>
<protein>
    <recommendedName>
        <fullName evidence="9">Sec-independent protein translocase protein TatA</fullName>
    </recommendedName>
</protein>
<keyword evidence="2 9" id="KW-0813">Transport</keyword>
<feature type="compositionally biased region" description="Basic and acidic residues" evidence="10">
    <location>
        <begin position="44"/>
        <end position="64"/>
    </location>
</feature>
<dbReference type="EMBL" id="JADINC010000028">
    <property type="protein sequence ID" value="MBO8425213.1"/>
    <property type="molecule type" value="Genomic_DNA"/>
</dbReference>
<evidence type="ECO:0000256" key="7">
    <source>
        <dbReference type="ARBA" id="ARBA00023010"/>
    </source>
</evidence>
<comment type="function">
    <text evidence="9">Part of the twin-arginine translocation (Tat) system that transports large folded proteins containing a characteristic twin-arginine motif in their signal peptide across membranes. TatA could form the protein-conducting channel of the Tat system.</text>
</comment>
<dbReference type="GO" id="GO:0033281">
    <property type="term" value="C:TAT protein transport complex"/>
    <property type="evidence" value="ECO:0007669"/>
    <property type="project" value="UniProtKB-UniRule"/>
</dbReference>
<dbReference type="PANTHER" id="PTHR42982">
    <property type="entry name" value="SEC-INDEPENDENT PROTEIN TRANSLOCASE PROTEIN TATA"/>
    <property type="match status" value="1"/>
</dbReference>
<evidence type="ECO:0000256" key="3">
    <source>
        <dbReference type="ARBA" id="ARBA00022475"/>
    </source>
</evidence>
<accession>A0A9D9GVF6</accession>
<dbReference type="InterPro" id="IPR003369">
    <property type="entry name" value="TatA/B/E"/>
</dbReference>
<sequence>MFGRLGGWEILVIVILVVILFGHNKIPGMMKNLADGINVFKKELKNKSGKKSDKSEKKSDDAPGEKAAGNAGAKRAVKKTGVKNVKKKSPAKK</sequence>
<dbReference type="Pfam" id="PF02416">
    <property type="entry name" value="TatA_B_E"/>
    <property type="match status" value="1"/>
</dbReference>
<feature type="compositionally biased region" description="Basic residues" evidence="10">
    <location>
        <begin position="75"/>
        <end position="93"/>
    </location>
</feature>
<evidence type="ECO:0000313" key="11">
    <source>
        <dbReference type="EMBL" id="MBO8425213.1"/>
    </source>
</evidence>
<keyword evidence="5 9" id="KW-0653">Protein transport</keyword>
<dbReference type="Proteomes" id="UP000823630">
    <property type="component" value="Unassembled WGS sequence"/>
</dbReference>
<comment type="similarity">
    <text evidence="9">Belongs to the TatA/E family.</text>
</comment>
<evidence type="ECO:0000256" key="8">
    <source>
        <dbReference type="ARBA" id="ARBA00023136"/>
    </source>
</evidence>
<comment type="subunit">
    <text evidence="9">The Tat system comprises two distinct complexes: a TatABC complex, containing multiple copies of TatA, TatB and TatC subunits, and a separate TatA complex, containing only TatA subunits. Substrates initially bind to the TatABC complex, which probably triggers association of the separate TatA complex to form the active translocon.</text>
</comment>
<dbReference type="Gene3D" id="1.20.5.3310">
    <property type="match status" value="1"/>
</dbReference>
<dbReference type="AlphaFoldDB" id="A0A9D9GVF6"/>
<name>A0A9D9GVF6_9PROT</name>
<feature type="transmembrane region" description="Helical" evidence="9">
    <location>
        <begin position="6"/>
        <end position="23"/>
    </location>
</feature>